<dbReference type="EMBL" id="JACHWP010000002">
    <property type="protein sequence ID" value="MBB3022997.1"/>
    <property type="molecule type" value="Genomic_DNA"/>
</dbReference>
<dbReference type="Proteomes" id="UP000568050">
    <property type="component" value="Unassembled WGS sequence"/>
</dbReference>
<protein>
    <submittedName>
        <fullName evidence="2">Fructosamine-3-kinase</fullName>
    </submittedName>
</protein>
<reference evidence="2 3" key="1">
    <citation type="submission" date="2020-08" db="EMBL/GenBank/DDBJ databases">
        <title>Sequencing the genomes of 1000 actinobacteria strains.</title>
        <authorList>
            <person name="Klenk H.-P."/>
        </authorList>
    </citation>
    <scope>NUCLEOTIDE SEQUENCE [LARGE SCALE GENOMIC DNA]</scope>
    <source>
        <strain evidence="2 3">DSM 23040</strain>
    </source>
</reference>
<dbReference type="InterPro" id="IPR016477">
    <property type="entry name" value="Fructo-/Ketosamine-3-kinase"/>
</dbReference>
<keyword evidence="1 2" id="KW-0418">Kinase</keyword>
<comment type="similarity">
    <text evidence="1">Belongs to the fructosamine kinase family.</text>
</comment>
<dbReference type="GO" id="GO:0016301">
    <property type="term" value="F:kinase activity"/>
    <property type="evidence" value="ECO:0007669"/>
    <property type="project" value="UniProtKB-UniRule"/>
</dbReference>
<organism evidence="2 3">
    <name type="scientific">Helcobacillus massiliensis</name>
    <dbReference type="NCBI Taxonomy" id="521392"/>
    <lineage>
        <taxon>Bacteria</taxon>
        <taxon>Bacillati</taxon>
        <taxon>Actinomycetota</taxon>
        <taxon>Actinomycetes</taxon>
        <taxon>Micrococcales</taxon>
        <taxon>Dermabacteraceae</taxon>
        <taxon>Helcobacillus</taxon>
    </lineage>
</organism>
<dbReference type="AlphaFoldDB" id="A0A839R008"/>
<dbReference type="Gene3D" id="1.20.1270.240">
    <property type="match status" value="1"/>
</dbReference>
<comment type="caution">
    <text evidence="2">The sequence shown here is derived from an EMBL/GenBank/DDBJ whole genome shotgun (WGS) entry which is preliminary data.</text>
</comment>
<dbReference type="PANTHER" id="PTHR12149:SF8">
    <property type="entry name" value="PROTEIN-RIBULOSAMINE 3-KINASE"/>
    <property type="match status" value="1"/>
</dbReference>
<evidence type="ECO:0000313" key="2">
    <source>
        <dbReference type="EMBL" id="MBB3022997.1"/>
    </source>
</evidence>
<evidence type="ECO:0000313" key="3">
    <source>
        <dbReference type="Proteomes" id="UP000568050"/>
    </source>
</evidence>
<sequence>MNSPQEFRKPGESRAHRWEAAGLRWLAEAEADGGAPVVAVLDIRDDALILERLEDGHPSAEQARQFGAALARTHGAGADGFGVGPPSWDDDHGFGLQGPAGEQIRLDLAAPGDFDHWGAMFADARLAPLNEHARIPEIDAVCSRLRAGEFSDDAPPARIHGDLWAGNVLWTPRGGVLIDPAAHGGHREDDLAALHLFGAPHLEEIIAGYESVSPLADGWQDRVGLHQLHLLMLHVVLFGGPYREQTRRVASRYT</sequence>
<dbReference type="SUPFAM" id="SSF56112">
    <property type="entry name" value="Protein kinase-like (PK-like)"/>
    <property type="match status" value="1"/>
</dbReference>
<dbReference type="PIRSF" id="PIRSF006221">
    <property type="entry name" value="Ketosamine-3-kinase"/>
    <property type="match status" value="1"/>
</dbReference>
<dbReference type="Gene3D" id="1.10.510.10">
    <property type="entry name" value="Transferase(Phosphotransferase) domain 1"/>
    <property type="match status" value="1"/>
</dbReference>
<evidence type="ECO:0000256" key="1">
    <source>
        <dbReference type="PIRNR" id="PIRNR006221"/>
    </source>
</evidence>
<gene>
    <name evidence="2" type="ORF">FHX50_001280</name>
</gene>
<name>A0A839R008_9MICO</name>
<keyword evidence="1" id="KW-0808">Transferase</keyword>
<dbReference type="RefSeq" id="WP_183375722.1">
    <property type="nucleotide sequence ID" value="NZ_CBCSFZ010000001.1"/>
</dbReference>
<proteinExistence type="inferred from homology"/>
<dbReference type="Gene3D" id="3.30.200.20">
    <property type="entry name" value="Phosphorylase Kinase, domain 1"/>
    <property type="match status" value="1"/>
</dbReference>
<accession>A0A839R008</accession>
<dbReference type="Pfam" id="PF03881">
    <property type="entry name" value="Fructosamin_kin"/>
    <property type="match status" value="1"/>
</dbReference>
<keyword evidence="3" id="KW-1185">Reference proteome</keyword>
<dbReference type="PANTHER" id="PTHR12149">
    <property type="entry name" value="FRUCTOSAMINE 3 KINASE-RELATED PROTEIN"/>
    <property type="match status" value="1"/>
</dbReference>
<dbReference type="InterPro" id="IPR011009">
    <property type="entry name" value="Kinase-like_dom_sf"/>
</dbReference>